<name>A0ABW1YEA3_9DEIO</name>
<dbReference type="SUPFAM" id="SSF140663">
    <property type="entry name" value="TTHA0068-like"/>
    <property type="match status" value="1"/>
</dbReference>
<accession>A0ABW1YEA3</accession>
<dbReference type="InterPro" id="IPR023203">
    <property type="entry name" value="TTHA0068_sf"/>
</dbReference>
<dbReference type="Pfam" id="PF03745">
    <property type="entry name" value="DUF309"/>
    <property type="match status" value="1"/>
</dbReference>
<dbReference type="RefSeq" id="WP_380082769.1">
    <property type="nucleotide sequence ID" value="NZ_JBHSWD010000001.1"/>
</dbReference>
<dbReference type="EMBL" id="JBHSWD010000001">
    <property type="protein sequence ID" value="MFC6591758.1"/>
    <property type="molecule type" value="Genomic_DNA"/>
</dbReference>
<keyword evidence="2" id="KW-1185">Reference proteome</keyword>
<proteinExistence type="predicted"/>
<dbReference type="Proteomes" id="UP001596297">
    <property type="component" value="Unassembled WGS sequence"/>
</dbReference>
<reference evidence="2" key="1">
    <citation type="journal article" date="2019" name="Int. J. Syst. Evol. Microbiol.">
        <title>The Global Catalogue of Microorganisms (GCM) 10K type strain sequencing project: providing services to taxonomists for standard genome sequencing and annotation.</title>
        <authorList>
            <consortium name="The Broad Institute Genomics Platform"/>
            <consortium name="The Broad Institute Genome Sequencing Center for Infectious Disease"/>
            <person name="Wu L."/>
            <person name="Ma J."/>
        </authorList>
    </citation>
    <scope>NUCLEOTIDE SEQUENCE [LARGE SCALE GENOMIC DNA]</scope>
    <source>
        <strain evidence="2">CGMCC 1.15772</strain>
    </source>
</reference>
<protein>
    <submittedName>
        <fullName evidence="1">DUF309 domain-containing protein</fullName>
    </submittedName>
</protein>
<dbReference type="InterPro" id="IPR005500">
    <property type="entry name" value="DUF309"/>
</dbReference>
<evidence type="ECO:0000313" key="1">
    <source>
        <dbReference type="EMBL" id="MFC6591758.1"/>
    </source>
</evidence>
<evidence type="ECO:0000313" key="2">
    <source>
        <dbReference type="Proteomes" id="UP001596297"/>
    </source>
</evidence>
<sequence>MNEPLGPEATQVLRRGQALFEAGHWWEAHEAWEAAWLPATGTQKSFFQALILLAAALHKRWRHGSLAHRNFYKAERVLATLPDEYAGVDLRRLRQDVWQALSTPGKRPVLWAPGENSGGRFDNLPLSSRESRRLSGR</sequence>
<comment type="caution">
    <text evidence="1">The sequence shown here is derived from an EMBL/GenBank/DDBJ whole genome shotgun (WGS) entry which is preliminary data.</text>
</comment>
<dbReference type="Gene3D" id="1.10.3450.10">
    <property type="entry name" value="TTHA0068-like"/>
    <property type="match status" value="1"/>
</dbReference>
<gene>
    <name evidence="1" type="ORF">ACFP81_06845</name>
</gene>
<organism evidence="1 2">
    <name type="scientific">Deinococcus lacus</name>
    <dbReference type="NCBI Taxonomy" id="392561"/>
    <lineage>
        <taxon>Bacteria</taxon>
        <taxon>Thermotogati</taxon>
        <taxon>Deinococcota</taxon>
        <taxon>Deinococci</taxon>
        <taxon>Deinococcales</taxon>
        <taxon>Deinococcaceae</taxon>
        <taxon>Deinococcus</taxon>
    </lineage>
</organism>